<evidence type="ECO:0000313" key="1">
    <source>
        <dbReference type="EMBL" id="OYQ37186.1"/>
    </source>
</evidence>
<organism evidence="1 2">
    <name type="scientific">Niveispirillum lacus</name>
    <dbReference type="NCBI Taxonomy" id="1981099"/>
    <lineage>
        <taxon>Bacteria</taxon>
        <taxon>Pseudomonadati</taxon>
        <taxon>Pseudomonadota</taxon>
        <taxon>Alphaproteobacteria</taxon>
        <taxon>Rhodospirillales</taxon>
        <taxon>Azospirillaceae</taxon>
        <taxon>Niveispirillum</taxon>
    </lineage>
</organism>
<dbReference type="Proteomes" id="UP000216998">
    <property type="component" value="Unassembled WGS sequence"/>
</dbReference>
<dbReference type="InterPro" id="IPR027417">
    <property type="entry name" value="P-loop_NTPase"/>
</dbReference>
<dbReference type="SUPFAM" id="SSF53795">
    <property type="entry name" value="PEP carboxykinase-like"/>
    <property type="match status" value="1"/>
</dbReference>
<evidence type="ECO:0000313" key="2">
    <source>
        <dbReference type="Proteomes" id="UP000216998"/>
    </source>
</evidence>
<comment type="caution">
    <text evidence="1">The sequence shown here is derived from an EMBL/GenBank/DDBJ whole genome shotgun (WGS) entry which is preliminary data.</text>
</comment>
<dbReference type="Gene3D" id="3.40.50.300">
    <property type="entry name" value="P-loop containing nucleotide triphosphate hydrolases"/>
    <property type="match status" value="1"/>
</dbReference>
<gene>
    <name evidence="1" type="ORF">CHU95_02230</name>
</gene>
<protein>
    <recommendedName>
        <fullName evidence="3">HPr kinase/phosphorylase C-terminal domain-containing protein</fullName>
    </recommendedName>
</protein>
<reference evidence="1 2" key="1">
    <citation type="submission" date="2017-07" db="EMBL/GenBank/DDBJ databases">
        <title>Niveispirillum cyanobacteriorum sp. nov., isolated from cyanobacterial aggregates in a eutrophic lake.</title>
        <authorList>
            <person name="Cai H."/>
        </authorList>
    </citation>
    <scope>NUCLEOTIDE SEQUENCE [LARGE SCALE GENOMIC DNA]</scope>
    <source>
        <strain evidence="2">TH1-14</strain>
    </source>
</reference>
<name>A0A255Z6W8_9PROT</name>
<dbReference type="AlphaFoldDB" id="A0A255Z6W8"/>
<dbReference type="EMBL" id="NOXU01000017">
    <property type="protein sequence ID" value="OYQ37186.1"/>
    <property type="molecule type" value="Genomic_DNA"/>
</dbReference>
<accession>A0A255Z6W8</accession>
<sequence length="315" mass="33296">MASPDPGSVAPSGHPGDRCIYGLRIASTFPLADLPPWTGDGRTVDVWVDVGPVPPLADPVVDRPFLQVAADGTSRFQVPGVAAWRVAPDGSRITVDPVEDPAGASQRTFLYGSVFAIVGLRRGLLPVHAACLRFAGGAVAFAGPSGIGKSTLAARLVLRGYPLLADDVTMLDLSAPGGPLVLPAFPRLKLWQDAMDRLGLPAEGLERARPTLDKFHLPVGEAFQGQPARLKAMVFLEGRGATRPGLRRLTLMETLERSGDMLYRPQMMVRLGLKAERMAAIPRLMSALGGAYAHCRLGDEAELDALLAALADAGA</sequence>
<keyword evidence="2" id="KW-1185">Reference proteome</keyword>
<proteinExistence type="predicted"/>
<evidence type="ECO:0008006" key="3">
    <source>
        <dbReference type="Google" id="ProtNLM"/>
    </source>
</evidence>